<dbReference type="InterPro" id="IPR033133">
    <property type="entry name" value="PUM-HD"/>
</dbReference>
<evidence type="ECO:0000256" key="2">
    <source>
        <dbReference type="PROSITE-ProRule" id="PRU00317"/>
    </source>
</evidence>
<dbReference type="SUPFAM" id="SSF48371">
    <property type="entry name" value="ARM repeat"/>
    <property type="match status" value="1"/>
</dbReference>
<proteinExistence type="predicted"/>
<dbReference type="PANTHER" id="PTHR12537">
    <property type="entry name" value="RNA BINDING PROTEIN PUMILIO-RELATED"/>
    <property type="match status" value="1"/>
</dbReference>
<evidence type="ECO:0000313" key="5">
    <source>
        <dbReference type="Proteomes" id="UP000179807"/>
    </source>
</evidence>
<dbReference type="GO" id="GO:0010608">
    <property type="term" value="P:post-transcriptional regulation of gene expression"/>
    <property type="evidence" value="ECO:0007669"/>
    <property type="project" value="TreeGrafter"/>
</dbReference>
<dbReference type="RefSeq" id="XP_068346755.1">
    <property type="nucleotide sequence ID" value="XM_068512997.1"/>
</dbReference>
<dbReference type="VEuPathDB" id="TrichDB:TRFO_40095"/>
<dbReference type="GeneID" id="94847701"/>
<dbReference type="SMART" id="SM00025">
    <property type="entry name" value="Pumilio"/>
    <property type="match status" value="8"/>
</dbReference>
<dbReference type="PANTHER" id="PTHR12537:SF12">
    <property type="entry name" value="MATERNAL PROTEIN PUMILIO"/>
    <property type="match status" value="1"/>
</dbReference>
<keyword evidence="1" id="KW-0677">Repeat</keyword>
<feature type="repeat" description="Pumilio" evidence="2">
    <location>
        <begin position="256"/>
        <end position="291"/>
    </location>
</feature>
<sequence>MDEERIYPHSVPRCVSNGLLSNTSFHHQYYNNHMMAQSKVHLISSDLWEAITGERLTPSNICEILEQAVPDGEHQPVQSLQYIMMARDRQGSRIIQKKLDESSDSDRSIIFNSLEPDFKDLIFDPCANFVIQKLCETATEKEQQTLLKVFLADTKTVVDHPNGCRVLQKFIETTSTENIDQLYVATRQYFLQLCVSPNGNHIVQRFIDHLPDRIGEIVKSVKPLMLKMAFDNCGCRIIQRLFDKYDVDTLKILVDDVMKKAVDLATNQYGNYVVQKILESGKSDLVSTLVNAFKGHFYEFSIHKFASNVMEKCIRNATQEEQLGIFTEVIGTFGHYENARILKMSTDQFGNYVIQRIIKHGNEDQQNAIYEVAYENFDELIACNYGKHVITRLKNLGYDF</sequence>
<dbReference type="InterPro" id="IPR001313">
    <property type="entry name" value="Pumilio_RNA-bd_rpt"/>
</dbReference>
<feature type="repeat" description="Pumilio" evidence="2">
    <location>
        <begin position="76"/>
        <end position="112"/>
    </location>
</feature>
<organism evidence="4 5">
    <name type="scientific">Tritrichomonas foetus</name>
    <dbReference type="NCBI Taxonomy" id="1144522"/>
    <lineage>
        <taxon>Eukaryota</taxon>
        <taxon>Metamonada</taxon>
        <taxon>Parabasalia</taxon>
        <taxon>Tritrichomonadida</taxon>
        <taxon>Tritrichomonadidae</taxon>
        <taxon>Tritrichomonas</taxon>
    </lineage>
</organism>
<dbReference type="EMBL" id="MLAK01001383">
    <property type="protein sequence ID" value="OHS93618.1"/>
    <property type="molecule type" value="Genomic_DNA"/>
</dbReference>
<accession>A0A1J4J2L5</accession>
<evidence type="ECO:0000259" key="3">
    <source>
        <dbReference type="PROSITE" id="PS50303"/>
    </source>
</evidence>
<feature type="repeat" description="Pumilio" evidence="2">
    <location>
        <begin position="292"/>
        <end position="327"/>
    </location>
</feature>
<dbReference type="Pfam" id="PF00806">
    <property type="entry name" value="PUF"/>
    <property type="match status" value="8"/>
</dbReference>
<evidence type="ECO:0000256" key="1">
    <source>
        <dbReference type="ARBA" id="ARBA00022737"/>
    </source>
</evidence>
<evidence type="ECO:0000313" key="4">
    <source>
        <dbReference type="EMBL" id="OHS93618.1"/>
    </source>
</evidence>
<comment type="caution">
    <text evidence="4">The sequence shown here is derived from an EMBL/GenBank/DDBJ whole genome shotgun (WGS) entry which is preliminary data.</text>
</comment>
<dbReference type="OrthoDB" id="668540at2759"/>
<protein>
    <submittedName>
        <fullName evidence="4">Pumilio-family RNA binding repeat containing protein</fullName>
    </submittedName>
</protein>
<dbReference type="PROSITE" id="PS50303">
    <property type="entry name" value="PUM_HD"/>
    <property type="match status" value="1"/>
</dbReference>
<dbReference type="Proteomes" id="UP000179807">
    <property type="component" value="Unassembled WGS sequence"/>
</dbReference>
<name>A0A1J4J2L5_9EUKA</name>
<dbReference type="GO" id="GO:0005737">
    <property type="term" value="C:cytoplasm"/>
    <property type="evidence" value="ECO:0007669"/>
    <property type="project" value="TreeGrafter"/>
</dbReference>
<dbReference type="InterPro" id="IPR011989">
    <property type="entry name" value="ARM-like"/>
</dbReference>
<dbReference type="GO" id="GO:0003729">
    <property type="term" value="F:mRNA binding"/>
    <property type="evidence" value="ECO:0007669"/>
    <property type="project" value="TreeGrafter"/>
</dbReference>
<feature type="repeat" description="Pumilio" evidence="2">
    <location>
        <begin position="113"/>
        <end position="148"/>
    </location>
</feature>
<reference evidence="4" key="1">
    <citation type="submission" date="2016-10" db="EMBL/GenBank/DDBJ databases">
        <authorList>
            <person name="Benchimol M."/>
            <person name="Almeida L.G."/>
            <person name="Vasconcelos A.T."/>
            <person name="Perreira-Neves A."/>
            <person name="Rosa I.A."/>
            <person name="Tasca T."/>
            <person name="Bogo M.R."/>
            <person name="de Souza W."/>
        </authorList>
    </citation>
    <scope>NUCLEOTIDE SEQUENCE [LARGE SCALE GENOMIC DNA]</scope>
    <source>
        <strain evidence="4">K</strain>
    </source>
</reference>
<dbReference type="AlphaFoldDB" id="A0A1J4J2L5"/>
<feature type="domain" description="PUM-HD" evidence="3">
    <location>
        <begin position="52"/>
        <end position="397"/>
    </location>
</feature>
<feature type="repeat" description="Pumilio" evidence="2">
    <location>
        <begin position="220"/>
        <end position="255"/>
    </location>
</feature>
<gene>
    <name evidence="4" type="ORF">TRFO_40095</name>
</gene>
<feature type="repeat" description="Pumilio" evidence="2">
    <location>
        <begin position="335"/>
        <end position="371"/>
    </location>
</feature>
<dbReference type="InterPro" id="IPR016024">
    <property type="entry name" value="ARM-type_fold"/>
</dbReference>
<dbReference type="PROSITE" id="PS50302">
    <property type="entry name" value="PUM"/>
    <property type="match status" value="6"/>
</dbReference>
<dbReference type="Gene3D" id="1.25.10.10">
    <property type="entry name" value="Leucine-rich Repeat Variant"/>
    <property type="match status" value="1"/>
</dbReference>
<keyword evidence="5" id="KW-1185">Reference proteome</keyword>